<keyword evidence="2" id="KW-0963">Cytoplasm</keyword>
<feature type="domain" description="HPr" evidence="4">
    <location>
        <begin position="1"/>
        <end position="85"/>
    </location>
</feature>
<dbReference type="PROSITE" id="PS51350">
    <property type="entry name" value="PTS_HPR_DOM"/>
    <property type="match status" value="1"/>
</dbReference>
<evidence type="ECO:0000313" key="6">
    <source>
        <dbReference type="Proteomes" id="UP001464378"/>
    </source>
</evidence>
<dbReference type="Gene3D" id="3.30.1340.10">
    <property type="entry name" value="HPr-like"/>
    <property type="match status" value="1"/>
</dbReference>
<evidence type="ECO:0000313" key="5">
    <source>
        <dbReference type="EMBL" id="MEQ2443282.1"/>
    </source>
</evidence>
<dbReference type="PANTHER" id="PTHR33705">
    <property type="entry name" value="PHOSPHOCARRIER PROTEIN HPR"/>
    <property type="match status" value="1"/>
</dbReference>
<dbReference type="NCBIfam" id="TIGR01003">
    <property type="entry name" value="PTS_HPr_family"/>
    <property type="match status" value="1"/>
</dbReference>
<evidence type="ECO:0000256" key="2">
    <source>
        <dbReference type="ARBA" id="ARBA00022490"/>
    </source>
</evidence>
<name>A0ABV1E9E9_9FIRM</name>
<sequence>MIQFQYTITDPNGLHARPAGLLVKEAQKFSSTVKLTRGEKSADLKRLFAIMGMGVKCGETVEVAVDGADEAEAAQTLEKFFQENF</sequence>
<reference evidence="5 6" key="1">
    <citation type="submission" date="2024-03" db="EMBL/GenBank/DDBJ databases">
        <title>Human intestinal bacterial collection.</title>
        <authorList>
            <person name="Pauvert C."/>
            <person name="Hitch T.C.A."/>
            <person name="Clavel T."/>
        </authorList>
    </citation>
    <scope>NUCLEOTIDE SEQUENCE [LARGE SCALE GENOMIC DNA]</scope>
    <source>
        <strain evidence="5 6">CLA-AP-H29</strain>
    </source>
</reference>
<organism evidence="5 6">
    <name type="scientific">Pseudoflavonifractor intestinihominis</name>
    <dbReference type="NCBI Taxonomy" id="3133171"/>
    <lineage>
        <taxon>Bacteria</taxon>
        <taxon>Bacillati</taxon>
        <taxon>Bacillota</taxon>
        <taxon>Clostridia</taxon>
        <taxon>Eubacteriales</taxon>
        <taxon>Oscillospiraceae</taxon>
        <taxon>Pseudoflavonifractor</taxon>
    </lineage>
</organism>
<dbReference type="CDD" id="cd00367">
    <property type="entry name" value="PTS-HPr_like"/>
    <property type="match status" value="1"/>
</dbReference>
<comment type="caution">
    <text evidence="5">The sequence shown here is derived from an EMBL/GenBank/DDBJ whole genome shotgun (WGS) entry which is preliminary data.</text>
</comment>
<keyword evidence="3" id="KW-0598">Phosphotransferase system</keyword>
<keyword evidence="6" id="KW-1185">Reference proteome</keyword>
<dbReference type="InterPro" id="IPR050399">
    <property type="entry name" value="HPr"/>
</dbReference>
<gene>
    <name evidence="5" type="ORF">WMO64_07350</name>
</gene>
<proteinExistence type="predicted"/>
<evidence type="ECO:0000259" key="4">
    <source>
        <dbReference type="PROSITE" id="PS51350"/>
    </source>
</evidence>
<dbReference type="PANTHER" id="PTHR33705:SF2">
    <property type="entry name" value="PHOSPHOCARRIER PROTEIN NPR"/>
    <property type="match status" value="1"/>
</dbReference>
<accession>A0ABV1E9E9</accession>
<dbReference type="PRINTS" id="PR00107">
    <property type="entry name" value="PHOSPHOCPHPR"/>
</dbReference>
<evidence type="ECO:0000256" key="1">
    <source>
        <dbReference type="ARBA" id="ARBA00004496"/>
    </source>
</evidence>
<evidence type="ECO:0000256" key="3">
    <source>
        <dbReference type="ARBA" id="ARBA00022683"/>
    </source>
</evidence>
<dbReference type="RefSeq" id="WP_148316148.1">
    <property type="nucleotide sequence ID" value="NZ_JBBMFK010000010.1"/>
</dbReference>
<dbReference type="Pfam" id="PF00381">
    <property type="entry name" value="PTS-HPr"/>
    <property type="match status" value="1"/>
</dbReference>
<dbReference type="InterPro" id="IPR035895">
    <property type="entry name" value="HPr-like_sf"/>
</dbReference>
<dbReference type="Proteomes" id="UP001464378">
    <property type="component" value="Unassembled WGS sequence"/>
</dbReference>
<dbReference type="SUPFAM" id="SSF55594">
    <property type="entry name" value="HPr-like"/>
    <property type="match status" value="1"/>
</dbReference>
<dbReference type="EMBL" id="JBBMFK010000010">
    <property type="protein sequence ID" value="MEQ2443282.1"/>
    <property type="molecule type" value="Genomic_DNA"/>
</dbReference>
<comment type="subcellular location">
    <subcellularLocation>
        <location evidence="1">Cytoplasm</location>
    </subcellularLocation>
</comment>
<dbReference type="InterPro" id="IPR000032">
    <property type="entry name" value="HPr-like"/>
</dbReference>
<protein>
    <submittedName>
        <fullName evidence="5">HPr family phosphocarrier protein</fullName>
    </submittedName>
</protein>